<dbReference type="Proteomes" id="UP000595140">
    <property type="component" value="Unassembled WGS sequence"/>
</dbReference>
<feature type="region of interest" description="Disordered" evidence="1">
    <location>
        <begin position="1"/>
        <end position="20"/>
    </location>
</feature>
<gene>
    <name evidence="2" type="ORF">CCAM_LOCUS42555</name>
</gene>
<name>A0A484NIJ4_9ASTE</name>
<proteinExistence type="predicted"/>
<evidence type="ECO:0000313" key="3">
    <source>
        <dbReference type="Proteomes" id="UP000595140"/>
    </source>
</evidence>
<organism evidence="2 3">
    <name type="scientific">Cuscuta campestris</name>
    <dbReference type="NCBI Taxonomy" id="132261"/>
    <lineage>
        <taxon>Eukaryota</taxon>
        <taxon>Viridiplantae</taxon>
        <taxon>Streptophyta</taxon>
        <taxon>Embryophyta</taxon>
        <taxon>Tracheophyta</taxon>
        <taxon>Spermatophyta</taxon>
        <taxon>Magnoliopsida</taxon>
        <taxon>eudicotyledons</taxon>
        <taxon>Gunneridae</taxon>
        <taxon>Pentapetalae</taxon>
        <taxon>asterids</taxon>
        <taxon>lamiids</taxon>
        <taxon>Solanales</taxon>
        <taxon>Convolvulaceae</taxon>
        <taxon>Cuscuteae</taxon>
        <taxon>Cuscuta</taxon>
        <taxon>Cuscuta subgen. Grammica</taxon>
        <taxon>Cuscuta sect. Cleistogrammica</taxon>
    </lineage>
</organism>
<protein>
    <submittedName>
        <fullName evidence="2">Uncharacterized protein</fullName>
    </submittedName>
</protein>
<sequence length="76" mass="7989">MSDASEARAASLPGARQRCSGERLPATGYIGVLIDWVRAGLGSGGYARMALGVPRRHRASVTALDSGDVFLAIVFR</sequence>
<evidence type="ECO:0000256" key="1">
    <source>
        <dbReference type="SAM" id="MobiDB-lite"/>
    </source>
</evidence>
<accession>A0A484NIJ4</accession>
<dbReference type="EMBL" id="OOIL02006718">
    <property type="protein sequence ID" value="VFR00780.1"/>
    <property type="molecule type" value="Genomic_DNA"/>
</dbReference>
<evidence type="ECO:0000313" key="2">
    <source>
        <dbReference type="EMBL" id="VFR00780.1"/>
    </source>
</evidence>
<reference evidence="2 3" key="1">
    <citation type="submission" date="2018-04" db="EMBL/GenBank/DDBJ databases">
        <authorList>
            <person name="Vogel A."/>
        </authorList>
    </citation>
    <scope>NUCLEOTIDE SEQUENCE [LARGE SCALE GENOMIC DNA]</scope>
</reference>
<keyword evidence="3" id="KW-1185">Reference proteome</keyword>
<dbReference type="AlphaFoldDB" id="A0A484NIJ4"/>